<dbReference type="SMART" id="SM00382">
    <property type="entry name" value="AAA"/>
    <property type="match status" value="2"/>
</dbReference>
<organism evidence="12 13">
    <name type="scientific">Weissella diestrammenae</name>
    <dbReference type="NCBI Taxonomy" id="1162633"/>
    <lineage>
        <taxon>Bacteria</taxon>
        <taxon>Bacillati</taxon>
        <taxon>Bacillota</taxon>
        <taxon>Bacilli</taxon>
        <taxon>Lactobacillales</taxon>
        <taxon>Lactobacillaceae</taxon>
        <taxon>Weissella</taxon>
    </lineage>
</organism>
<dbReference type="Gene3D" id="3.40.50.300">
    <property type="entry name" value="P-loop containing nucleotide triphosphate hydrolases"/>
    <property type="match status" value="2"/>
</dbReference>
<dbReference type="InterPro" id="IPR017871">
    <property type="entry name" value="ABC_transporter-like_CS"/>
</dbReference>
<keyword evidence="7" id="KW-0067">ATP-binding</keyword>
<dbReference type="InterPro" id="IPR015856">
    <property type="entry name" value="ABC_transpr_CbiO/EcfA_su"/>
</dbReference>
<gene>
    <name evidence="12" type="ORF">H9L19_03165</name>
</gene>
<evidence type="ECO:0000313" key="13">
    <source>
        <dbReference type="Proteomes" id="UP000515800"/>
    </source>
</evidence>
<evidence type="ECO:0000256" key="10">
    <source>
        <dbReference type="ARBA" id="ARBA00025157"/>
    </source>
</evidence>
<dbReference type="PROSITE" id="PS00211">
    <property type="entry name" value="ABC_TRANSPORTER_1"/>
    <property type="match status" value="2"/>
</dbReference>
<dbReference type="RefSeq" id="WP_187529700.1">
    <property type="nucleotide sequence ID" value="NZ_CP060724.1"/>
</dbReference>
<dbReference type="GO" id="GO:0043190">
    <property type="term" value="C:ATP-binding cassette (ABC) transporter complex"/>
    <property type="evidence" value="ECO:0007669"/>
    <property type="project" value="TreeGrafter"/>
</dbReference>
<reference evidence="12 13" key="1">
    <citation type="submission" date="2020-08" db="EMBL/GenBank/DDBJ databases">
        <title>Genome sequence of Weissella diestrammenae KACC 16890T.</title>
        <authorList>
            <person name="Hyun D.-W."/>
            <person name="Bae J.-W."/>
        </authorList>
    </citation>
    <scope>NUCLEOTIDE SEQUENCE [LARGE SCALE GENOMIC DNA]</scope>
    <source>
        <strain evidence="12 13">KACC 16890</strain>
    </source>
</reference>
<comment type="subcellular location">
    <subcellularLocation>
        <location evidence="1">Cell membrane</location>
        <topology evidence="1">Peripheral membrane protein</topology>
    </subcellularLocation>
</comment>
<feature type="domain" description="ABC transporter" evidence="11">
    <location>
        <begin position="5"/>
        <end position="246"/>
    </location>
</feature>
<name>A0A7G9T6Z7_9LACO</name>
<keyword evidence="8" id="KW-1278">Translocase</keyword>
<comment type="similarity">
    <text evidence="2">Belongs to the ABC transporter superfamily.</text>
</comment>
<evidence type="ECO:0000259" key="11">
    <source>
        <dbReference type="PROSITE" id="PS50893"/>
    </source>
</evidence>
<dbReference type="InterPro" id="IPR027417">
    <property type="entry name" value="P-loop_NTPase"/>
</dbReference>
<keyword evidence="3" id="KW-0813">Transport</keyword>
<dbReference type="GO" id="GO:0042626">
    <property type="term" value="F:ATPase-coupled transmembrane transporter activity"/>
    <property type="evidence" value="ECO:0007669"/>
    <property type="project" value="TreeGrafter"/>
</dbReference>
<comment type="function">
    <text evidence="10">Probably part of an ABC transporter complex. Responsible for energy coupling to the transport system.</text>
</comment>
<keyword evidence="9" id="KW-0472">Membrane</keyword>
<evidence type="ECO:0000256" key="6">
    <source>
        <dbReference type="ARBA" id="ARBA00022741"/>
    </source>
</evidence>
<evidence type="ECO:0000256" key="4">
    <source>
        <dbReference type="ARBA" id="ARBA00022475"/>
    </source>
</evidence>
<evidence type="ECO:0000256" key="9">
    <source>
        <dbReference type="ARBA" id="ARBA00023136"/>
    </source>
</evidence>
<dbReference type="InterPro" id="IPR003439">
    <property type="entry name" value="ABC_transporter-like_ATP-bd"/>
</dbReference>
<evidence type="ECO:0000256" key="2">
    <source>
        <dbReference type="ARBA" id="ARBA00005417"/>
    </source>
</evidence>
<dbReference type="EMBL" id="CP060724">
    <property type="protein sequence ID" value="QNN75872.1"/>
    <property type="molecule type" value="Genomic_DNA"/>
</dbReference>
<dbReference type="PANTHER" id="PTHR43553">
    <property type="entry name" value="HEAVY METAL TRANSPORTER"/>
    <property type="match status" value="1"/>
</dbReference>
<sequence>MAPLLELRDVSVQYDTQATPTLQHINLTIHQGEKILLTGRSGSGKSTLARLLNGLIPSEYAGTVTGRINLSGQDVTQQSVFKRSLVIGTVLQDSNAQFVGLTTGEDIAFALENDALVHSQLMAKVADWAAELHVTDLIDLAPQVLSGGEKQRVAMAGVLIDDEPILLLDEPLASLDPASGQRMMKLLSRLQAEDDLTIIIGEHRIEDILTGGVDRIVILDDGQVVSDATVPQTLTSGQLARFGLATPTYIQLLQAAGLDLKQVKNIEQPDELTAPDLEQRLKQFVASIESTPELSSGMLNDEIGLRIARLNFGYPTGQHIFTDFNLNFKADEMIAIVGKNGSGKSTLMQLIAGFLNPLSGEIRFKQTDLLALSIKERAQYIGYVAQNPNQMFTQANVFDEVAIGLRLRGIAESEIKTQVDRLLKIADLYEFRHWPVSVLSYGQKKRLSIIAVLILQPKVLILDEPTAGQDATHAKSLIQLVTELHHEERLTVILITHDMNLLQTVAQRTIAMVDGQVVADMEPSELLQNKSILHVADLRQTGLMTLINRFDSTWSTAQIVRMLNE</sequence>
<protein>
    <submittedName>
        <fullName evidence="12">DUF3744 domain-containing protein</fullName>
    </submittedName>
</protein>
<keyword evidence="13" id="KW-1185">Reference proteome</keyword>
<keyword evidence="5" id="KW-0677">Repeat</keyword>
<dbReference type="Pfam" id="PF12558">
    <property type="entry name" value="DUF3744"/>
    <property type="match status" value="1"/>
</dbReference>
<dbReference type="InterPro" id="IPR003593">
    <property type="entry name" value="AAA+_ATPase"/>
</dbReference>
<dbReference type="PANTHER" id="PTHR43553:SF26">
    <property type="entry name" value="ABC TRANSPORTER ATP-BINDING PROTEIN BC_2655-RELATED"/>
    <property type="match status" value="1"/>
</dbReference>
<dbReference type="GO" id="GO:0005524">
    <property type="term" value="F:ATP binding"/>
    <property type="evidence" value="ECO:0007669"/>
    <property type="project" value="UniProtKB-KW"/>
</dbReference>
<keyword evidence="4" id="KW-1003">Cell membrane</keyword>
<dbReference type="CDD" id="cd03225">
    <property type="entry name" value="ABC_cobalt_CbiO_domain1"/>
    <property type="match status" value="2"/>
</dbReference>
<dbReference type="GO" id="GO:0016887">
    <property type="term" value="F:ATP hydrolysis activity"/>
    <property type="evidence" value="ECO:0007669"/>
    <property type="project" value="InterPro"/>
</dbReference>
<evidence type="ECO:0000256" key="5">
    <source>
        <dbReference type="ARBA" id="ARBA00022737"/>
    </source>
</evidence>
<dbReference type="FunFam" id="3.40.50.300:FF:000224">
    <property type="entry name" value="Energy-coupling factor transporter ATP-binding protein EcfA"/>
    <property type="match status" value="1"/>
</dbReference>
<dbReference type="InterPro" id="IPR050095">
    <property type="entry name" value="ECF_ABC_transporter_ATP-bd"/>
</dbReference>
<accession>A0A7G9T6Z7</accession>
<dbReference type="AlphaFoldDB" id="A0A7G9T6Z7"/>
<feature type="domain" description="ABC transporter" evidence="11">
    <location>
        <begin position="305"/>
        <end position="539"/>
    </location>
</feature>
<dbReference type="NCBIfam" id="NF010167">
    <property type="entry name" value="PRK13648.1"/>
    <property type="match status" value="2"/>
</dbReference>
<dbReference type="PROSITE" id="PS50893">
    <property type="entry name" value="ABC_TRANSPORTER_2"/>
    <property type="match status" value="2"/>
</dbReference>
<evidence type="ECO:0000256" key="8">
    <source>
        <dbReference type="ARBA" id="ARBA00022967"/>
    </source>
</evidence>
<evidence type="ECO:0000256" key="1">
    <source>
        <dbReference type="ARBA" id="ARBA00004202"/>
    </source>
</evidence>
<dbReference type="InterPro" id="IPR022216">
    <property type="entry name" value="ABC_Co_transporter"/>
</dbReference>
<proteinExistence type="inferred from homology"/>
<dbReference type="KEGG" id="wdi:H9L19_03165"/>
<evidence type="ECO:0000313" key="12">
    <source>
        <dbReference type="EMBL" id="QNN75872.1"/>
    </source>
</evidence>
<dbReference type="SUPFAM" id="SSF52540">
    <property type="entry name" value="P-loop containing nucleoside triphosphate hydrolases"/>
    <property type="match status" value="2"/>
</dbReference>
<evidence type="ECO:0000256" key="3">
    <source>
        <dbReference type="ARBA" id="ARBA00022448"/>
    </source>
</evidence>
<dbReference type="Proteomes" id="UP000515800">
    <property type="component" value="Chromosome"/>
</dbReference>
<dbReference type="Pfam" id="PF00005">
    <property type="entry name" value="ABC_tran"/>
    <property type="match status" value="2"/>
</dbReference>
<keyword evidence="6" id="KW-0547">Nucleotide-binding</keyword>
<evidence type="ECO:0000256" key="7">
    <source>
        <dbReference type="ARBA" id="ARBA00022840"/>
    </source>
</evidence>